<keyword evidence="2 4" id="KW-0728">SH3 domain</keyword>
<comment type="caution">
    <text evidence="9">The sequence shown here is derived from an EMBL/GenBank/DDBJ whole genome shotgun (WGS) entry which is preliminary data.</text>
</comment>
<evidence type="ECO:0000256" key="1">
    <source>
        <dbReference type="ARBA" id="ARBA00004316"/>
    </source>
</evidence>
<feature type="region of interest" description="Disordered" evidence="5">
    <location>
        <begin position="44"/>
        <end position="65"/>
    </location>
</feature>
<dbReference type="InterPro" id="IPR001849">
    <property type="entry name" value="PH_domain"/>
</dbReference>
<evidence type="ECO:0000256" key="2">
    <source>
        <dbReference type="ARBA" id="ARBA00022443"/>
    </source>
</evidence>
<keyword evidence="10" id="KW-1185">Reference proteome</keyword>
<organism evidence="9 10">
    <name type="scientific">Megalops atlanticus</name>
    <name type="common">Tarpon</name>
    <name type="synonym">Clupea gigantea</name>
    <dbReference type="NCBI Taxonomy" id="7932"/>
    <lineage>
        <taxon>Eukaryota</taxon>
        <taxon>Metazoa</taxon>
        <taxon>Chordata</taxon>
        <taxon>Craniata</taxon>
        <taxon>Vertebrata</taxon>
        <taxon>Euteleostomi</taxon>
        <taxon>Actinopterygii</taxon>
        <taxon>Neopterygii</taxon>
        <taxon>Teleostei</taxon>
        <taxon>Elopiformes</taxon>
        <taxon>Megalopidae</taxon>
        <taxon>Megalops</taxon>
    </lineage>
</organism>
<dbReference type="SMART" id="SM00326">
    <property type="entry name" value="SH3"/>
    <property type="match status" value="1"/>
</dbReference>
<dbReference type="OrthoDB" id="27593at2759"/>
<dbReference type="InterPro" id="IPR011993">
    <property type="entry name" value="PH-like_dom_sf"/>
</dbReference>
<dbReference type="PANTHER" id="PTHR12845:SF10">
    <property type="entry name" value="EPHEXIN-1-LIKE"/>
    <property type="match status" value="1"/>
</dbReference>
<dbReference type="InterPro" id="IPR001452">
    <property type="entry name" value="SH3_domain"/>
</dbReference>
<comment type="subcellular location">
    <subcellularLocation>
        <location evidence="1">Cell projection</location>
    </subcellularLocation>
</comment>
<dbReference type="PROSITE" id="PS50002">
    <property type="entry name" value="SH3"/>
    <property type="match status" value="1"/>
</dbReference>
<dbReference type="Gene3D" id="1.20.900.10">
    <property type="entry name" value="Dbl homology (DH) domain"/>
    <property type="match status" value="1"/>
</dbReference>
<dbReference type="PROSITE" id="PS50010">
    <property type="entry name" value="DH_2"/>
    <property type="match status" value="1"/>
</dbReference>
<feature type="domain" description="DH" evidence="8">
    <location>
        <begin position="548"/>
        <end position="731"/>
    </location>
</feature>
<feature type="region of interest" description="Disordered" evidence="5">
    <location>
        <begin position="106"/>
        <end position="160"/>
    </location>
</feature>
<sequence length="983" mass="110546">MGKEEISPTLLARPSLPPKPQVPPKPQTRAARWRRATEVILRKELDPSQVEQRARHKSLPSLPNDQSLCLSVSVVHLDDDSNPFAQTAGVQGLSARVKPLPLPKPQLQRKSLQQDNQSQTAEHTESRVSSSKPLQSPDTIDTGGRFWSGSNESKAGSAFGESQSGCAPSCPCKCHCSRSPSPREGQLGTELPLKYLPTSPLSQCLSVNGPENEPHPDYWHITSHGGHGQSGRSPPKIPLPLRPLPKVPEQIHLLQGSLGKKEEPDAWEEVYMEIDMSPSEVEESCIPPVLCHGNSGPMAFPSDVGPAQSPAYLEAGHKPLPPLPAKPLPPLKTQSHHKMVTQSSSEGRERRRTCEGALQGVVAELQEKFPNYSQEAKAKENCKKRENTRKLSFLNKWSPTNFMAPSSSQKGKSPLADLMLLSLQNKTQTAEDSSQEAVEATVKMATELEIPVREPARDVILLNESGKPPGDAADSFCVATLPDVEQCQRKGRVPLMAGDIQDTGSPSEDFVRRVSSRRQRGPLKPFWQERSIVQESGVLAQLSKQQLLLQESMYEVVTTEHSYLESLVVVVDHFMESPALNLVLAPRDRKSLFSSIGKIREISQNFLEAMRVELDANLYIDVCEVIQHHASSYFAAYVDYIRNMPYQEQTLHNLGKENPQIEEVLRKLQEHPSCHRLPLKSFLVLPFQRITRLKILVENILKRTDPRSEGQASAERALKEVSKVVEACNREVSRMMQMEELVRIANKTEFECKALPLVSSSRWLVRQGELTQLTDKENIFGQRKHSPVYLFLFNDLLLVAVRKGLDRFVVQDHVHRSLIEISDAVEEGDVDCELEKTFLLALLKNHRGATSQRLLRASSQEEKDGWLEALSPRKSGKDEIYEEWDCPQVQCTAAYSAQQPGELSLRLGDVINIIQKTTDGFLEGRRLTDGERGWFPSNCVKEITNEHVQRRHLRQRYHVLQMATRMLRRRYMSHERHASTCFR</sequence>
<dbReference type="CDD" id="cd11793">
    <property type="entry name" value="SH3_ephexin1_like"/>
    <property type="match status" value="1"/>
</dbReference>
<dbReference type="CDD" id="cd00160">
    <property type="entry name" value="RhoGEF"/>
    <property type="match status" value="1"/>
</dbReference>
<dbReference type="InterPro" id="IPR055251">
    <property type="entry name" value="SOS1_NGEF_PH"/>
</dbReference>
<evidence type="ECO:0000256" key="3">
    <source>
        <dbReference type="ARBA" id="ARBA00023273"/>
    </source>
</evidence>
<feature type="domain" description="PH" evidence="7">
    <location>
        <begin position="763"/>
        <end position="875"/>
    </location>
</feature>
<evidence type="ECO:0000313" key="9">
    <source>
        <dbReference type="EMBL" id="KAG7488376.1"/>
    </source>
</evidence>
<dbReference type="PANTHER" id="PTHR12845">
    <property type="entry name" value="GUANINE NUCLEOTIDE EXCHANGE FACTOR"/>
    <property type="match status" value="1"/>
</dbReference>
<dbReference type="Pfam" id="PF22697">
    <property type="entry name" value="SOS1_NGEF_PH"/>
    <property type="match status" value="1"/>
</dbReference>
<evidence type="ECO:0000256" key="5">
    <source>
        <dbReference type="SAM" id="MobiDB-lite"/>
    </source>
</evidence>
<dbReference type="InterPro" id="IPR036028">
    <property type="entry name" value="SH3-like_dom_sf"/>
</dbReference>
<feature type="domain" description="SH3" evidence="6">
    <location>
        <begin position="884"/>
        <end position="945"/>
    </location>
</feature>
<feature type="compositionally biased region" description="Polar residues" evidence="5">
    <location>
        <begin position="115"/>
        <end position="139"/>
    </location>
</feature>
<feature type="compositionally biased region" description="Polar residues" evidence="5">
    <location>
        <begin position="148"/>
        <end position="160"/>
    </location>
</feature>
<dbReference type="Proteomes" id="UP001046870">
    <property type="component" value="Chromosome 2"/>
</dbReference>
<dbReference type="GO" id="GO:0005085">
    <property type="term" value="F:guanyl-nucleotide exchange factor activity"/>
    <property type="evidence" value="ECO:0007669"/>
    <property type="project" value="InterPro"/>
</dbReference>
<dbReference type="SUPFAM" id="SSF50729">
    <property type="entry name" value="PH domain-like"/>
    <property type="match status" value="1"/>
</dbReference>
<reference evidence="9" key="1">
    <citation type="submission" date="2021-01" db="EMBL/GenBank/DDBJ databases">
        <authorList>
            <person name="Zahm M."/>
            <person name="Roques C."/>
            <person name="Cabau C."/>
            <person name="Klopp C."/>
            <person name="Donnadieu C."/>
            <person name="Jouanno E."/>
            <person name="Lampietro C."/>
            <person name="Louis A."/>
            <person name="Herpin A."/>
            <person name="Echchiki A."/>
            <person name="Berthelot C."/>
            <person name="Parey E."/>
            <person name="Roest-Crollius H."/>
            <person name="Braasch I."/>
            <person name="Postlethwait J."/>
            <person name="Bobe J."/>
            <person name="Montfort J."/>
            <person name="Bouchez O."/>
            <person name="Begum T."/>
            <person name="Mejri S."/>
            <person name="Adams A."/>
            <person name="Chen W.-J."/>
            <person name="Guiguen Y."/>
        </authorList>
    </citation>
    <scope>NUCLEOTIDE SEQUENCE</scope>
    <source>
        <strain evidence="9">YG-15Mar2019-1</strain>
        <tissue evidence="9">Brain</tissue>
    </source>
</reference>
<dbReference type="InterPro" id="IPR047270">
    <property type="entry name" value="PH_ephexin"/>
</dbReference>
<proteinExistence type="predicted"/>
<dbReference type="AlphaFoldDB" id="A0A9D3TGE8"/>
<evidence type="ECO:0008006" key="11">
    <source>
        <dbReference type="Google" id="ProtNLM"/>
    </source>
</evidence>
<evidence type="ECO:0000259" key="7">
    <source>
        <dbReference type="PROSITE" id="PS50003"/>
    </source>
</evidence>
<name>A0A9D3TGE8_MEGAT</name>
<protein>
    <recommendedName>
        <fullName evidence="11">Rho guanine nucleotide exchange factor 15</fullName>
    </recommendedName>
</protein>
<evidence type="ECO:0000256" key="4">
    <source>
        <dbReference type="PROSITE-ProRule" id="PRU00192"/>
    </source>
</evidence>
<dbReference type="SUPFAM" id="SSF48065">
    <property type="entry name" value="DBL homology domain (DH-domain)"/>
    <property type="match status" value="1"/>
</dbReference>
<feature type="region of interest" description="Disordered" evidence="5">
    <location>
        <begin position="1"/>
        <end position="32"/>
    </location>
</feature>
<evidence type="ECO:0000313" key="10">
    <source>
        <dbReference type="Proteomes" id="UP001046870"/>
    </source>
</evidence>
<dbReference type="Pfam" id="PF14604">
    <property type="entry name" value="SH3_9"/>
    <property type="match status" value="1"/>
</dbReference>
<dbReference type="Gene3D" id="2.30.29.30">
    <property type="entry name" value="Pleckstrin-homology domain (PH domain)/Phosphotyrosine-binding domain (PTB)"/>
    <property type="match status" value="1"/>
</dbReference>
<dbReference type="InterPro" id="IPR035899">
    <property type="entry name" value="DBL_dom_sf"/>
</dbReference>
<dbReference type="SMART" id="SM00325">
    <property type="entry name" value="RhoGEF"/>
    <property type="match status" value="1"/>
</dbReference>
<evidence type="ECO:0000259" key="6">
    <source>
        <dbReference type="PROSITE" id="PS50002"/>
    </source>
</evidence>
<dbReference type="SUPFAM" id="SSF50044">
    <property type="entry name" value="SH3-domain"/>
    <property type="match status" value="1"/>
</dbReference>
<feature type="compositionally biased region" description="Pro residues" evidence="5">
    <location>
        <begin position="15"/>
        <end position="26"/>
    </location>
</feature>
<dbReference type="InterPro" id="IPR047271">
    <property type="entry name" value="Ephexin-like"/>
</dbReference>
<gene>
    <name evidence="9" type="ORF">MATL_G00031970</name>
</gene>
<dbReference type="GO" id="GO:0042995">
    <property type="term" value="C:cell projection"/>
    <property type="evidence" value="ECO:0007669"/>
    <property type="project" value="UniProtKB-SubCell"/>
</dbReference>
<dbReference type="PROSITE" id="PS50003">
    <property type="entry name" value="PH_DOMAIN"/>
    <property type="match status" value="1"/>
</dbReference>
<evidence type="ECO:0000259" key="8">
    <source>
        <dbReference type="PROSITE" id="PS50010"/>
    </source>
</evidence>
<dbReference type="Gene3D" id="2.30.30.40">
    <property type="entry name" value="SH3 Domains"/>
    <property type="match status" value="1"/>
</dbReference>
<dbReference type="Pfam" id="PF00621">
    <property type="entry name" value="RhoGEF"/>
    <property type="match status" value="1"/>
</dbReference>
<keyword evidence="3" id="KW-0966">Cell projection</keyword>
<dbReference type="EMBL" id="JAFDVH010000002">
    <property type="protein sequence ID" value="KAG7488376.1"/>
    <property type="molecule type" value="Genomic_DNA"/>
</dbReference>
<dbReference type="CDD" id="cd01221">
    <property type="entry name" value="PH_ephexin"/>
    <property type="match status" value="1"/>
</dbReference>
<accession>A0A9D3TGE8</accession>
<dbReference type="InterPro" id="IPR000219">
    <property type="entry name" value="DH_dom"/>
</dbReference>